<keyword evidence="1" id="KW-0560">Oxidoreductase</keyword>
<keyword evidence="5" id="KW-1185">Reference proteome</keyword>
<evidence type="ECO:0000259" key="3">
    <source>
        <dbReference type="Pfam" id="PF01370"/>
    </source>
</evidence>
<sequence>MMKVFVTGGTGFLGNHLVKKLLKEGYEVKTLVRSISKAKEILGSTDAIFVQGDMANVDAFADELRDCELLFHTAAYFRESFLYGSHWEELERINITNTLKLFEYAKKYNIQRIFHTSSNNTIQKRKDNKPSTELDVKKLEHAKTLYAKSKIIGDRLITDFSKQHSIPVITFLPGWMMGPVDAGPTTGGRYILDYLNKQIPGNVNGSIDIVDVRDVADAIVSAVTKVKQTDRFLVTGNHFHLRELSKHLEKASGIPSPKLTIPKPVAFTLAWLIDRMAAITKKEMSISVNGVHEVSEGRVCSNAKAIHELAITFRPLHVTLHDSVNWYKEHRSELLTVPISPQPEKQSS</sequence>
<name>A0A1M7QCZ4_9BACI</name>
<protein>
    <submittedName>
        <fullName evidence="4">Dihydroflavonol-4-reductase</fullName>
    </submittedName>
</protein>
<dbReference type="InterPro" id="IPR001509">
    <property type="entry name" value="Epimerase_deHydtase"/>
</dbReference>
<dbReference type="SUPFAM" id="SSF51735">
    <property type="entry name" value="NAD(P)-binding Rossmann-fold domains"/>
    <property type="match status" value="1"/>
</dbReference>
<dbReference type="OrthoDB" id="9807212at2"/>
<proteinExistence type="inferred from homology"/>
<dbReference type="InterPro" id="IPR050425">
    <property type="entry name" value="NAD(P)_dehydrat-like"/>
</dbReference>
<dbReference type="GO" id="GO:0016616">
    <property type="term" value="F:oxidoreductase activity, acting on the CH-OH group of donors, NAD or NADP as acceptor"/>
    <property type="evidence" value="ECO:0007669"/>
    <property type="project" value="TreeGrafter"/>
</dbReference>
<feature type="domain" description="NAD-dependent epimerase/dehydratase" evidence="3">
    <location>
        <begin position="4"/>
        <end position="228"/>
    </location>
</feature>
<reference evidence="4 5" key="1">
    <citation type="submission" date="2016-11" db="EMBL/GenBank/DDBJ databases">
        <authorList>
            <person name="Jaros S."/>
            <person name="Januszkiewicz K."/>
            <person name="Wedrychowicz H."/>
        </authorList>
    </citation>
    <scope>NUCLEOTIDE SEQUENCE [LARGE SCALE GENOMIC DNA]</scope>
    <source>
        <strain evidence="4 5">CGMCC 1.10681</strain>
    </source>
</reference>
<evidence type="ECO:0000313" key="4">
    <source>
        <dbReference type="EMBL" id="SHN28459.1"/>
    </source>
</evidence>
<evidence type="ECO:0000256" key="1">
    <source>
        <dbReference type="ARBA" id="ARBA00023002"/>
    </source>
</evidence>
<dbReference type="AlphaFoldDB" id="A0A1M7QCZ4"/>
<gene>
    <name evidence="4" type="ORF">SAMN05216179_3059</name>
</gene>
<dbReference type="Gene3D" id="3.40.50.720">
    <property type="entry name" value="NAD(P)-binding Rossmann-like Domain"/>
    <property type="match status" value="1"/>
</dbReference>
<accession>A0A1M7QCZ4</accession>
<organism evidence="4 5">
    <name type="scientific">Gracilibacillus kekensis</name>
    <dbReference type="NCBI Taxonomy" id="1027249"/>
    <lineage>
        <taxon>Bacteria</taxon>
        <taxon>Bacillati</taxon>
        <taxon>Bacillota</taxon>
        <taxon>Bacilli</taxon>
        <taxon>Bacillales</taxon>
        <taxon>Bacillaceae</taxon>
        <taxon>Gracilibacillus</taxon>
    </lineage>
</organism>
<dbReference type="PANTHER" id="PTHR10366:SF564">
    <property type="entry name" value="STEROL-4-ALPHA-CARBOXYLATE 3-DEHYDROGENASE, DECARBOXYLATING"/>
    <property type="match status" value="1"/>
</dbReference>
<evidence type="ECO:0000313" key="5">
    <source>
        <dbReference type="Proteomes" id="UP000184184"/>
    </source>
</evidence>
<dbReference type="Proteomes" id="UP000184184">
    <property type="component" value="Unassembled WGS sequence"/>
</dbReference>
<comment type="similarity">
    <text evidence="2">Belongs to the NAD(P)-dependent epimerase/dehydratase family. Dihydroflavonol-4-reductase subfamily.</text>
</comment>
<dbReference type="PANTHER" id="PTHR10366">
    <property type="entry name" value="NAD DEPENDENT EPIMERASE/DEHYDRATASE"/>
    <property type="match status" value="1"/>
</dbReference>
<evidence type="ECO:0000256" key="2">
    <source>
        <dbReference type="ARBA" id="ARBA00023445"/>
    </source>
</evidence>
<dbReference type="STRING" id="1027249.SAMN05216179_3059"/>
<dbReference type="EMBL" id="FRCZ01000006">
    <property type="protein sequence ID" value="SHN28459.1"/>
    <property type="molecule type" value="Genomic_DNA"/>
</dbReference>
<dbReference type="Pfam" id="PF01370">
    <property type="entry name" value="Epimerase"/>
    <property type="match status" value="1"/>
</dbReference>
<dbReference type="InterPro" id="IPR036291">
    <property type="entry name" value="NAD(P)-bd_dom_sf"/>
</dbReference>